<evidence type="ECO:0000256" key="1">
    <source>
        <dbReference type="SAM" id="MobiDB-lite"/>
    </source>
</evidence>
<reference evidence="2 3" key="1">
    <citation type="submission" date="2023-07" db="EMBL/GenBank/DDBJ databases">
        <title>Comparative genomics of wheat-associated soil bacteria to identify genetic determinants of phenazine resistance.</title>
        <authorList>
            <person name="Mouncey N."/>
        </authorList>
    </citation>
    <scope>NUCLEOTIDE SEQUENCE [LARGE SCALE GENOMIC DNA]</scope>
    <source>
        <strain evidence="2 3">W4I19-2</strain>
    </source>
</reference>
<sequence length="63" mass="6521">MHMRGPAKRFGTGRVRSVIVVAALGAAAVVGVAPKARSVMPQRSRTTGLRQAGSGLWPSGRPP</sequence>
<evidence type="ECO:0000313" key="3">
    <source>
        <dbReference type="Proteomes" id="UP001243364"/>
    </source>
</evidence>
<dbReference type="Proteomes" id="UP001243364">
    <property type="component" value="Unassembled WGS sequence"/>
</dbReference>
<proteinExistence type="predicted"/>
<protein>
    <submittedName>
        <fullName evidence="2">Uncharacterized protein</fullName>
    </submittedName>
</protein>
<keyword evidence="3" id="KW-1185">Reference proteome</keyword>
<comment type="caution">
    <text evidence="2">The sequence shown here is derived from an EMBL/GenBank/DDBJ whole genome shotgun (WGS) entry which is preliminary data.</text>
</comment>
<feature type="region of interest" description="Disordered" evidence="1">
    <location>
        <begin position="35"/>
        <end position="63"/>
    </location>
</feature>
<dbReference type="EMBL" id="JAUSYA010000001">
    <property type="protein sequence ID" value="MDQ0681332.1"/>
    <property type="molecule type" value="Genomic_DNA"/>
</dbReference>
<evidence type="ECO:0000313" key="2">
    <source>
        <dbReference type="EMBL" id="MDQ0681332.1"/>
    </source>
</evidence>
<accession>A0ABU0PSG4</accession>
<organism evidence="2 3">
    <name type="scientific">Streptomyces achromogenes</name>
    <dbReference type="NCBI Taxonomy" id="67255"/>
    <lineage>
        <taxon>Bacteria</taxon>
        <taxon>Bacillati</taxon>
        <taxon>Actinomycetota</taxon>
        <taxon>Actinomycetes</taxon>
        <taxon>Kitasatosporales</taxon>
        <taxon>Streptomycetaceae</taxon>
        <taxon>Streptomyces</taxon>
    </lineage>
</organism>
<gene>
    <name evidence="2" type="ORF">QFZ56_000295</name>
</gene>
<name>A0ABU0PSG4_STRAH</name>